<dbReference type="InterPro" id="IPR036291">
    <property type="entry name" value="NAD(P)-bd_dom_sf"/>
</dbReference>
<keyword evidence="6" id="KW-1185">Reference proteome</keyword>
<keyword evidence="4" id="KW-0560">Oxidoreductase</keyword>
<comment type="subcellular location">
    <subcellularLocation>
        <location evidence="1">Cytoplasm</location>
    </subcellularLocation>
</comment>
<reference evidence="5" key="1">
    <citation type="submission" date="2014-01" db="EMBL/GenBank/DDBJ databases">
        <authorList>
            <person name="Aslett M."/>
        </authorList>
    </citation>
    <scope>NUCLEOTIDE SEQUENCE</scope>
</reference>
<dbReference type="GO" id="GO:0005737">
    <property type="term" value="C:cytoplasm"/>
    <property type="evidence" value="ECO:0007669"/>
    <property type="project" value="UniProtKB-SubCell"/>
</dbReference>
<dbReference type="EMBL" id="HG806161">
    <property type="protein sequence ID" value="CDW57429.1"/>
    <property type="molecule type" value="Genomic_DNA"/>
</dbReference>
<evidence type="ECO:0000313" key="5">
    <source>
        <dbReference type="EMBL" id="CDW57429.1"/>
    </source>
</evidence>
<sequence length="268" mass="30308">MNRRFWGRKSICLMTGASQNLARHMAQHMASLLGPQSVLILTSRQADRLGPLRQEMYEQNCNLRVHLLEWDLAYPSFDRFVNDLKAIELAYDLRDERFELGLIVHNASALSVIDKPVIEMDDAQSLQELLNINVISMVLTNAAFWKVFKESHEKVIVNMAAPLTDTNAPSLGLLCVGRTSRQMVLNVLALENPEIKVLHFQPGHLDTSWLHTVMNNAKSEQVKRQLQSMFEENRVLKAEAVAGAFLRYLASNEIESGSVVDARQVLRG</sequence>
<dbReference type="GO" id="GO:0006729">
    <property type="term" value="P:tetrahydrobiopterin biosynthetic process"/>
    <property type="evidence" value="ECO:0007669"/>
    <property type="project" value="TreeGrafter"/>
</dbReference>
<evidence type="ECO:0000256" key="3">
    <source>
        <dbReference type="ARBA" id="ARBA00022857"/>
    </source>
</evidence>
<evidence type="ECO:0000256" key="1">
    <source>
        <dbReference type="ARBA" id="ARBA00004496"/>
    </source>
</evidence>
<gene>
    <name evidence="5" type="ORF">TTRE_0000572101</name>
</gene>
<reference evidence="5" key="2">
    <citation type="submission" date="2014-03" db="EMBL/GenBank/DDBJ databases">
        <title>The whipworm genome and dual-species transcriptomics of an intimate host-pathogen interaction.</title>
        <authorList>
            <person name="Foth B.J."/>
            <person name="Tsai I.J."/>
            <person name="Reid A.J."/>
            <person name="Bancroft A.J."/>
            <person name="Nichol S."/>
            <person name="Tracey A."/>
            <person name="Holroyd N."/>
            <person name="Cotton J.A."/>
            <person name="Stanley E.J."/>
            <person name="Zarowiecki M."/>
            <person name="Liu J.Z."/>
            <person name="Huckvale T."/>
            <person name="Cooper P.J."/>
            <person name="Grencis R.K."/>
            <person name="Berriman M."/>
        </authorList>
    </citation>
    <scope>NUCLEOTIDE SEQUENCE [LARGE SCALE GENOMIC DNA]</scope>
</reference>
<dbReference type="AlphaFoldDB" id="A0A077ZC53"/>
<dbReference type="InterPro" id="IPR002347">
    <property type="entry name" value="SDR_fam"/>
</dbReference>
<dbReference type="STRING" id="36087.A0A077ZC53"/>
<dbReference type="PANTHER" id="PTHR44085:SF2">
    <property type="entry name" value="SEPIAPTERIN REDUCTASE"/>
    <property type="match status" value="1"/>
</dbReference>
<keyword evidence="2" id="KW-0963">Cytoplasm</keyword>
<proteinExistence type="predicted"/>
<dbReference type="InterPro" id="IPR051721">
    <property type="entry name" value="Biopterin_syn/organic_redct"/>
</dbReference>
<dbReference type="SUPFAM" id="SSF51735">
    <property type="entry name" value="NAD(P)-binding Rossmann-fold domains"/>
    <property type="match status" value="1"/>
</dbReference>
<accession>A0A077ZC53</accession>
<dbReference type="Gene3D" id="3.40.50.720">
    <property type="entry name" value="NAD(P)-binding Rossmann-like Domain"/>
    <property type="match status" value="1"/>
</dbReference>
<protein>
    <submittedName>
        <fullName evidence="5">Sepiapterin reductase</fullName>
    </submittedName>
</protein>
<dbReference type="OrthoDB" id="153074at2759"/>
<name>A0A077ZC53_TRITR</name>
<dbReference type="GO" id="GO:0004757">
    <property type="term" value="F:sepiapterin reductase (NADP+) activity"/>
    <property type="evidence" value="ECO:0007669"/>
    <property type="project" value="TreeGrafter"/>
</dbReference>
<organism evidence="5 6">
    <name type="scientific">Trichuris trichiura</name>
    <name type="common">Whipworm</name>
    <name type="synonym">Trichocephalus trichiurus</name>
    <dbReference type="NCBI Taxonomy" id="36087"/>
    <lineage>
        <taxon>Eukaryota</taxon>
        <taxon>Metazoa</taxon>
        <taxon>Ecdysozoa</taxon>
        <taxon>Nematoda</taxon>
        <taxon>Enoplea</taxon>
        <taxon>Dorylaimia</taxon>
        <taxon>Trichinellida</taxon>
        <taxon>Trichuridae</taxon>
        <taxon>Trichuris</taxon>
    </lineage>
</organism>
<keyword evidence="3" id="KW-0521">NADP</keyword>
<dbReference type="Pfam" id="PF00106">
    <property type="entry name" value="adh_short"/>
    <property type="match status" value="1"/>
</dbReference>
<evidence type="ECO:0000313" key="6">
    <source>
        <dbReference type="Proteomes" id="UP000030665"/>
    </source>
</evidence>
<evidence type="ECO:0000256" key="4">
    <source>
        <dbReference type="ARBA" id="ARBA00023002"/>
    </source>
</evidence>
<dbReference type="PANTHER" id="PTHR44085">
    <property type="entry name" value="SEPIAPTERIN REDUCTASE"/>
    <property type="match status" value="1"/>
</dbReference>
<dbReference type="Proteomes" id="UP000030665">
    <property type="component" value="Unassembled WGS sequence"/>
</dbReference>
<evidence type="ECO:0000256" key="2">
    <source>
        <dbReference type="ARBA" id="ARBA00022490"/>
    </source>
</evidence>